<dbReference type="AlphaFoldDB" id="D0LVJ2"/>
<dbReference type="InterPro" id="IPR019291">
    <property type="entry name" value="Host_attachment_protein"/>
</dbReference>
<dbReference type="Pfam" id="PF10116">
    <property type="entry name" value="Host_attach"/>
    <property type="match status" value="1"/>
</dbReference>
<accession>D0LVJ2</accession>
<organism evidence="2 3">
    <name type="scientific">Haliangium ochraceum (strain DSM 14365 / JCM 11303 / SMP-2)</name>
    <dbReference type="NCBI Taxonomy" id="502025"/>
    <lineage>
        <taxon>Bacteria</taxon>
        <taxon>Pseudomonadati</taxon>
        <taxon>Myxococcota</taxon>
        <taxon>Polyangia</taxon>
        <taxon>Haliangiales</taxon>
        <taxon>Kofleriaceae</taxon>
        <taxon>Haliangium</taxon>
    </lineage>
</organism>
<dbReference type="KEGG" id="hoh:Hoch_5065"/>
<evidence type="ECO:0000313" key="3">
    <source>
        <dbReference type="Proteomes" id="UP000001880"/>
    </source>
</evidence>
<dbReference type="RefSeq" id="WP_012830145.1">
    <property type="nucleotide sequence ID" value="NC_013440.1"/>
</dbReference>
<gene>
    <name evidence="2" type="ordered locus">Hoch_5065</name>
</gene>
<sequence length="166" mass="18339">MKSNVCVVTMDASRARFFALDVVQDSKNGCLTQLVEIEDMANPGRTAQDSEIFTESRPGLRSASANGPRHGTDDHRHSHLDELDRRFANDVSEALAKHLSALEAERAVLVANPQMMGFMRKATKGGNQLGDALCEVQKDLSWLTPPALHDHLAKDELLPPRGRLQR</sequence>
<proteinExistence type="predicted"/>
<keyword evidence="3" id="KW-1185">Reference proteome</keyword>
<reference evidence="2 3" key="1">
    <citation type="journal article" date="2010" name="Stand. Genomic Sci.">
        <title>Complete genome sequence of Haliangium ochraceum type strain (SMP-2).</title>
        <authorList>
            <consortium name="US DOE Joint Genome Institute (JGI-PGF)"/>
            <person name="Ivanova N."/>
            <person name="Daum C."/>
            <person name="Lang E."/>
            <person name="Abt B."/>
            <person name="Kopitz M."/>
            <person name="Saunders E."/>
            <person name="Lapidus A."/>
            <person name="Lucas S."/>
            <person name="Glavina Del Rio T."/>
            <person name="Nolan M."/>
            <person name="Tice H."/>
            <person name="Copeland A."/>
            <person name="Cheng J.F."/>
            <person name="Chen F."/>
            <person name="Bruce D."/>
            <person name="Goodwin L."/>
            <person name="Pitluck S."/>
            <person name="Mavromatis K."/>
            <person name="Pati A."/>
            <person name="Mikhailova N."/>
            <person name="Chen A."/>
            <person name="Palaniappan K."/>
            <person name="Land M."/>
            <person name="Hauser L."/>
            <person name="Chang Y.J."/>
            <person name="Jeffries C.D."/>
            <person name="Detter J.C."/>
            <person name="Brettin T."/>
            <person name="Rohde M."/>
            <person name="Goker M."/>
            <person name="Bristow J."/>
            <person name="Markowitz V."/>
            <person name="Eisen J.A."/>
            <person name="Hugenholtz P."/>
            <person name="Kyrpides N.C."/>
            <person name="Klenk H.P."/>
        </authorList>
    </citation>
    <scope>NUCLEOTIDE SEQUENCE [LARGE SCALE GENOMIC DNA]</scope>
    <source>
        <strain evidence="3">DSM 14365 / CIP 107738 / JCM 11303 / AJ 13395 / SMP-2</strain>
    </source>
</reference>
<dbReference type="OrthoDB" id="329419at2"/>
<dbReference type="EMBL" id="CP001804">
    <property type="protein sequence ID" value="ACY17553.1"/>
    <property type="molecule type" value="Genomic_DNA"/>
</dbReference>
<dbReference type="HOGENOM" id="CLU_1625053_0_0_7"/>
<dbReference type="eggNOG" id="COG5622">
    <property type="taxonomic scope" value="Bacteria"/>
</dbReference>
<evidence type="ECO:0000313" key="2">
    <source>
        <dbReference type="EMBL" id="ACY17553.1"/>
    </source>
</evidence>
<evidence type="ECO:0000256" key="1">
    <source>
        <dbReference type="SAM" id="MobiDB-lite"/>
    </source>
</evidence>
<name>D0LVJ2_HALO1</name>
<dbReference type="Proteomes" id="UP000001880">
    <property type="component" value="Chromosome"/>
</dbReference>
<feature type="region of interest" description="Disordered" evidence="1">
    <location>
        <begin position="42"/>
        <end position="77"/>
    </location>
</feature>
<protein>
    <submittedName>
        <fullName evidence="2">Host attachment protein</fullName>
    </submittedName>
</protein>